<accession>A0A498CX63</accession>
<dbReference type="Proteomes" id="UP000267166">
    <property type="component" value="Unassembled WGS sequence"/>
</dbReference>
<name>A0A498CX63_9GAMM</name>
<organism evidence="1 2">
    <name type="scientific">Acinetobacter cumulans</name>
    <dbReference type="NCBI Taxonomy" id="2136182"/>
    <lineage>
        <taxon>Bacteria</taxon>
        <taxon>Pseudomonadati</taxon>
        <taxon>Pseudomonadota</taxon>
        <taxon>Gammaproteobacteria</taxon>
        <taxon>Moraxellales</taxon>
        <taxon>Moraxellaceae</taxon>
        <taxon>Acinetobacter</taxon>
    </lineage>
</organism>
<evidence type="ECO:0000313" key="1">
    <source>
        <dbReference type="EMBL" id="RLL33766.1"/>
    </source>
</evidence>
<dbReference type="RefSeq" id="WP_121594689.1">
    <property type="nucleotide sequence ID" value="NZ_RCHD01000031.1"/>
</dbReference>
<dbReference type="EMBL" id="RCHD01000031">
    <property type="protein sequence ID" value="RLL33766.1"/>
    <property type="molecule type" value="Genomic_DNA"/>
</dbReference>
<gene>
    <name evidence="1" type="ORF">D9K80_12700</name>
</gene>
<dbReference type="AlphaFoldDB" id="A0A498CX63"/>
<proteinExistence type="predicted"/>
<evidence type="ECO:0000313" key="2">
    <source>
        <dbReference type="Proteomes" id="UP000267166"/>
    </source>
</evidence>
<comment type="caution">
    <text evidence="1">The sequence shown here is derived from an EMBL/GenBank/DDBJ whole genome shotgun (WGS) entry which is preliminary data.</text>
</comment>
<reference evidence="1 2" key="1">
    <citation type="submission" date="2018-09" db="EMBL/GenBank/DDBJ databases">
        <title>The draft genome of Acinetobacter sp. strains.</title>
        <authorList>
            <person name="Qin J."/>
            <person name="Feng Y."/>
            <person name="Zong Z."/>
        </authorList>
    </citation>
    <scope>NUCLEOTIDE SEQUENCE [LARGE SCALE GENOMIC DNA]</scope>
    <source>
        <strain evidence="1 2">WCHAc060003</strain>
    </source>
</reference>
<sequence length="83" mass="9818">MSEQTNLAKVMAIHAEMLQTNHYCYFELAYTRYTEWMVWICSNAREQDPNRKVLLKGQGFTPEEACENALNNYDQEQTHDIQL</sequence>
<protein>
    <submittedName>
        <fullName evidence="1">Uncharacterized protein</fullName>
    </submittedName>
</protein>